<dbReference type="InterPro" id="IPR052337">
    <property type="entry name" value="SAT4-like"/>
</dbReference>
<sequence length="355" mass="39500">MDVSESKATQVTALASVFLVLTSVTMAIRLYVRGFMIKSLGIDDYIMVISFLCYLGYLICQLVGVSYGIGRHRAVLEDARAEVALMCWWLCEVFYAPTTSLLKVSVGFFLLRITVNKYQIWIIRLFVAGSMLCGTIYFLLIIFQCNPISFWWDLDVTHKGKCINALAFAICSWVISILNSAADLTFAIVPMFLVAQTTMSSRTRVLVCILLGIASIAGIVTIIRMPYLHTLDHYKGDFLWNTINVAALTTLECGLGITAANLATFRPLIRRVRGTTKATSTGQDRSQSRVLSLPMNNLEHRNQVASNTGIKKTTTYITSVSDNEHWRQPGHSRSESKEALNYIDDMSVGSASSRV</sequence>
<dbReference type="EMBL" id="ML996090">
    <property type="protein sequence ID" value="KAF2149915.1"/>
    <property type="molecule type" value="Genomic_DNA"/>
</dbReference>
<evidence type="ECO:0000313" key="10">
    <source>
        <dbReference type="Proteomes" id="UP000799439"/>
    </source>
</evidence>
<name>A0A9P4IWS8_9PEZI</name>
<accession>A0A9P4IWS8</accession>
<comment type="subcellular location">
    <subcellularLocation>
        <location evidence="1">Membrane</location>
        <topology evidence="1">Multi-pass membrane protein</topology>
    </subcellularLocation>
</comment>
<evidence type="ECO:0000256" key="4">
    <source>
        <dbReference type="ARBA" id="ARBA00023136"/>
    </source>
</evidence>
<feature type="transmembrane region" description="Helical" evidence="7">
    <location>
        <begin position="163"/>
        <end position="193"/>
    </location>
</feature>
<organism evidence="9 10">
    <name type="scientific">Myriangium duriaei CBS 260.36</name>
    <dbReference type="NCBI Taxonomy" id="1168546"/>
    <lineage>
        <taxon>Eukaryota</taxon>
        <taxon>Fungi</taxon>
        <taxon>Dikarya</taxon>
        <taxon>Ascomycota</taxon>
        <taxon>Pezizomycotina</taxon>
        <taxon>Dothideomycetes</taxon>
        <taxon>Dothideomycetidae</taxon>
        <taxon>Myriangiales</taxon>
        <taxon>Myriangiaceae</taxon>
        <taxon>Myriangium</taxon>
    </lineage>
</organism>
<feature type="transmembrane region" description="Helical" evidence="7">
    <location>
        <begin position="87"/>
        <end position="111"/>
    </location>
</feature>
<evidence type="ECO:0000256" key="3">
    <source>
        <dbReference type="ARBA" id="ARBA00022989"/>
    </source>
</evidence>
<proteinExistence type="inferred from homology"/>
<dbReference type="InterPro" id="IPR049326">
    <property type="entry name" value="Rhodopsin_dom_fungi"/>
</dbReference>
<keyword evidence="2 7" id="KW-0812">Transmembrane</keyword>
<keyword evidence="3 7" id="KW-1133">Transmembrane helix</keyword>
<keyword evidence="10" id="KW-1185">Reference proteome</keyword>
<dbReference type="PANTHER" id="PTHR33048">
    <property type="entry name" value="PTH11-LIKE INTEGRAL MEMBRANE PROTEIN (AFU_ORTHOLOGUE AFUA_5G11245)"/>
    <property type="match status" value="1"/>
</dbReference>
<dbReference type="Proteomes" id="UP000799439">
    <property type="component" value="Unassembled WGS sequence"/>
</dbReference>
<evidence type="ECO:0000256" key="7">
    <source>
        <dbReference type="SAM" id="Phobius"/>
    </source>
</evidence>
<evidence type="ECO:0000256" key="2">
    <source>
        <dbReference type="ARBA" id="ARBA00022692"/>
    </source>
</evidence>
<feature type="compositionally biased region" description="Basic and acidic residues" evidence="6">
    <location>
        <begin position="322"/>
        <end position="338"/>
    </location>
</feature>
<comment type="similarity">
    <text evidence="5">Belongs to the SAT4 family.</text>
</comment>
<gene>
    <name evidence="9" type="ORF">K461DRAFT_270480</name>
</gene>
<reference evidence="9" key="1">
    <citation type="journal article" date="2020" name="Stud. Mycol.">
        <title>101 Dothideomycetes genomes: a test case for predicting lifestyles and emergence of pathogens.</title>
        <authorList>
            <person name="Haridas S."/>
            <person name="Albert R."/>
            <person name="Binder M."/>
            <person name="Bloem J."/>
            <person name="Labutti K."/>
            <person name="Salamov A."/>
            <person name="Andreopoulos B."/>
            <person name="Baker S."/>
            <person name="Barry K."/>
            <person name="Bills G."/>
            <person name="Bluhm B."/>
            <person name="Cannon C."/>
            <person name="Castanera R."/>
            <person name="Culley D."/>
            <person name="Daum C."/>
            <person name="Ezra D."/>
            <person name="Gonzalez J."/>
            <person name="Henrissat B."/>
            <person name="Kuo A."/>
            <person name="Liang C."/>
            <person name="Lipzen A."/>
            <person name="Lutzoni F."/>
            <person name="Magnuson J."/>
            <person name="Mondo S."/>
            <person name="Nolan M."/>
            <person name="Ohm R."/>
            <person name="Pangilinan J."/>
            <person name="Park H.-J."/>
            <person name="Ramirez L."/>
            <person name="Alfaro M."/>
            <person name="Sun H."/>
            <person name="Tritt A."/>
            <person name="Yoshinaga Y."/>
            <person name="Zwiers L.-H."/>
            <person name="Turgeon B."/>
            <person name="Goodwin S."/>
            <person name="Spatafora J."/>
            <person name="Crous P."/>
            <person name="Grigoriev I."/>
        </authorList>
    </citation>
    <scope>NUCLEOTIDE SEQUENCE</scope>
    <source>
        <strain evidence="9">CBS 260.36</strain>
    </source>
</reference>
<protein>
    <recommendedName>
        <fullName evidence="8">Rhodopsin domain-containing protein</fullName>
    </recommendedName>
</protein>
<feature type="domain" description="Rhodopsin" evidence="8">
    <location>
        <begin position="28"/>
        <end position="271"/>
    </location>
</feature>
<dbReference type="OrthoDB" id="5022096at2759"/>
<feature type="region of interest" description="Disordered" evidence="6">
    <location>
        <begin position="320"/>
        <end position="341"/>
    </location>
</feature>
<evidence type="ECO:0000256" key="1">
    <source>
        <dbReference type="ARBA" id="ARBA00004141"/>
    </source>
</evidence>
<feature type="transmembrane region" description="Helical" evidence="7">
    <location>
        <begin position="205"/>
        <end position="223"/>
    </location>
</feature>
<dbReference type="Pfam" id="PF20684">
    <property type="entry name" value="Fung_rhodopsin"/>
    <property type="match status" value="1"/>
</dbReference>
<evidence type="ECO:0000256" key="5">
    <source>
        <dbReference type="ARBA" id="ARBA00038359"/>
    </source>
</evidence>
<feature type="transmembrane region" description="Helical" evidence="7">
    <location>
        <begin position="243"/>
        <end position="263"/>
    </location>
</feature>
<evidence type="ECO:0000259" key="8">
    <source>
        <dbReference type="Pfam" id="PF20684"/>
    </source>
</evidence>
<dbReference type="GO" id="GO:0016020">
    <property type="term" value="C:membrane"/>
    <property type="evidence" value="ECO:0007669"/>
    <property type="project" value="UniProtKB-SubCell"/>
</dbReference>
<comment type="caution">
    <text evidence="9">The sequence shown here is derived from an EMBL/GenBank/DDBJ whole genome shotgun (WGS) entry which is preliminary data.</text>
</comment>
<evidence type="ECO:0000313" key="9">
    <source>
        <dbReference type="EMBL" id="KAF2149915.1"/>
    </source>
</evidence>
<feature type="transmembrane region" description="Helical" evidence="7">
    <location>
        <begin position="123"/>
        <end position="143"/>
    </location>
</feature>
<feature type="transmembrane region" description="Helical" evidence="7">
    <location>
        <begin position="44"/>
        <end position="67"/>
    </location>
</feature>
<feature type="transmembrane region" description="Helical" evidence="7">
    <location>
        <begin position="12"/>
        <end position="32"/>
    </location>
</feature>
<dbReference type="PANTHER" id="PTHR33048:SF96">
    <property type="entry name" value="INTEGRAL MEMBRANE PROTEIN"/>
    <property type="match status" value="1"/>
</dbReference>
<evidence type="ECO:0000256" key="6">
    <source>
        <dbReference type="SAM" id="MobiDB-lite"/>
    </source>
</evidence>
<keyword evidence="4 7" id="KW-0472">Membrane</keyword>
<dbReference type="AlphaFoldDB" id="A0A9P4IWS8"/>